<dbReference type="GeneTree" id="ENSGT01050000245108"/>
<reference evidence="2 3" key="1">
    <citation type="journal article" date="2007" name="Nature">
        <title>Genome of the marsupial Monodelphis domestica reveals innovation in non-coding sequences.</title>
        <authorList>
            <person name="Mikkelsen T.S."/>
            <person name="Wakefield M.J."/>
            <person name="Aken B."/>
            <person name="Amemiya C.T."/>
            <person name="Chang J.L."/>
            <person name="Duke S."/>
            <person name="Garber M."/>
            <person name="Gentles A.J."/>
            <person name="Goodstadt L."/>
            <person name="Heger A."/>
            <person name="Jurka J."/>
            <person name="Kamal M."/>
            <person name="Mauceli E."/>
            <person name="Searle S.M."/>
            <person name="Sharpe T."/>
            <person name="Baker M.L."/>
            <person name="Batzer M.A."/>
            <person name="Benos P.V."/>
            <person name="Belov K."/>
            <person name="Clamp M."/>
            <person name="Cook A."/>
            <person name="Cuff J."/>
            <person name="Das R."/>
            <person name="Davidow L."/>
            <person name="Deakin J.E."/>
            <person name="Fazzari M.J."/>
            <person name="Glass J.L."/>
            <person name="Grabherr M."/>
            <person name="Greally J.M."/>
            <person name="Gu W."/>
            <person name="Hore T.A."/>
            <person name="Huttley G.A."/>
            <person name="Kleber M."/>
            <person name="Jirtle R.L."/>
            <person name="Koina E."/>
            <person name="Lee J.T."/>
            <person name="Mahony S."/>
            <person name="Marra M.A."/>
            <person name="Miller R.D."/>
            <person name="Nicholls R.D."/>
            <person name="Oda M."/>
            <person name="Papenfuss A.T."/>
            <person name="Parra Z.E."/>
            <person name="Pollock D.D."/>
            <person name="Ray D.A."/>
            <person name="Schein J.E."/>
            <person name="Speed T.P."/>
            <person name="Thompson K."/>
            <person name="VandeBerg J.L."/>
            <person name="Wade C.M."/>
            <person name="Walker J.A."/>
            <person name="Waters P.D."/>
            <person name="Webber C."/>
            <person name="Weidman J.R."/>
            <person name="Xie X."/>
            <person name="Zody M.C."/>
            <person name="Baldwin J."/>
            <person name="Abdouelleil A."/>
            <person name="Abdulkadir J."/>
            <person name="Abebe A."/>
            <person name="Abera B."/>
            <person name="Abreu J."/>
            <person name="Acer S.C."/>
            <person name="Aftuck L."/>
            <person name="Alexander A."/>
            <person name="An P."/>
            <person name="Anderson E."/>
            <person name="Anderson S."/>
            <person name="Arachi H."/>
            <person name="Azer M."/>
            <person name="Bachantsang P."/>
            <person name="Barry A."/>
            <person name="Bayul T."/>
            <person name="Berlin A."/>
            <person name="Bessette D."/>
            <person name="Bloom T."/>
            <person name="Bloom T."/>
            <person name="Boguslavskiy L."/>
            <person name="Bonnet C."/>
            <person name="Boukhgalter B."/>
            <person name="Bourzgui I."/>
            <person name="Brown A."/>
            <person name="Cahill P."/>
            <person name="Channer S."/>
            <person name="Cheshatsang Y."/>
            <person name="Chuda L."/>
            <person name="Citroen M."/>
            <person name="Collymore A."/>
            <person name="Cooke P."/>
            <person name="Costello M."/>
            <person name="D'Aco K."/>
            <person name="Daza R."/>
            <person name="De Haan G."/>
            <person name="DeGray S."/>
            <person name="DeMaso C."/>
            <person name="Dhargay N."/>
            <person name="Dooley K."/>
            <person name="Dooley E."/>
            <person name="Doricent M."/>
            <person name="Dorje P."/>
            <person name="Dorjee K."/>
            <person name="Dupes A."/>
            <person name="Elong R."/>
            <person name="Falk J."/>
            <person name="Farina A."/>
            <person name="Faro S."/>
            <person name="Ferguson D."/>
            <person name="Fisher S."/>
            <person name="Foley C.D."/>
            <person name="Franke A."/>
            <person name="Friedrich D."/>
            <person name="Gadbois L."/>
            <person name="Gearin G."/>
            <person name="Gearin C.R."/>
            <person name="Giannoukos G."/>
            <person name="Goode T."/>
            <person name="Graham J."/>
            <person name="Grandbois E."/>
            <person name="Grewal S."/>
            <person name="Gyaltsen K."/>
            <person name="Hafez N."/>
            <person name="Hagos B."/>
            <person name="Hall J."/>
            <person name="Henson C."/>
            <person name="Hollinger A."/>
            <person name="Honan T."/>
            <person name="Huard M.D."/>
            <person name="Hughes L."/>
            <person name="Hurhula B."/>
            <person name="Husby M.E."/>
            <person name="Kamat A."/>
            <person name="Kanga B."/>
            <person name="Kashin S."/>
            <person name="Khazanovich D."/>
            <person name="Kisner P."/>
            <person name="Lance K."/>
            <person name="Lara M."/>
            <person name="Lee W."/>
            <person name="Lennon N."/>
            <person name="Letendre F."/>
            <person name="LeVine R."/>
            <person name="Lipovsky A."/>
            <person name="Liu X."/>
            <person name="Liu J."/>
            <person name="Liu S."/>
            <person name="Lokyitsang T."/>
            <person name="Lokyitsang Y."/>
            <person name="Lubonja R."/>
            <person name="Lui A."/>
            <person name="MacDonald P."/>
            <person name="Magnisalis V."/>
            <person name="Maru K."/>
            <person name="Matthews C."/>
            <person name="McCusker W."/>
            <person name="McDonough S."/>
            <person name="Mehta T."/>
            <person name="Meldrim J."/>
            <person name="Meneus L."/>
            <person name="Mihai O."/>
            <person name="Mihalev A."/>
            <person name="Mihova T."/>
            <person name="Mittelman R."/>
            <person name="Mlenga V."/>
            <person name="Montmayeur A."/>
            <person name="Mulrain L."/>
            <person name="Navidi A."/>
            <person name="Naylor J."/>
            <person name="Negash T."/>
            <person name="Nguyen T."/>
            <person name="Nguyen N."/>
            <person name="Nicol R."/>
            <person name="Norbu C."/>
            <person name="Norbu N."/>
            <person name="Novod N."/>
            <person name="O'Neill B."/>
            <person name="Osman S."/>
            <person name="Markiewicz E."/>
            <person name="Oyono O.L."/>
            <person name="Patti C."/>
            <person name="Phunkhang P."/>
            <person name="Pierre F."/>
            <person name="Priest M."/>
            <person name="Raghuraman S."/>
            <person name="Rege F."/>
            <person name="Reyes R."/>
            <person name="Rise C."/>
            <person name="Rogov P."/>
            <person name="Ross K."/>
            <person name="Ryan E."/>
            <person name="Settipalli S."/>
            <person name="Shea T."/>
            <person name="Sherpa N."/>
            <person name="Shi L."/>
            <person name="Shih D."/>
            <person name="Sparrow T."/>
            <person name="Spaulding J."/>
            <person name="Stalker J."/>
            <person name="Stange-Thomann N."/>
            <person name="Stavropoulos S."/>
            <person name="Stone C."/>
            <person name="Strader C."/>
            <person name="Tesfaye S."/>
            <person name="Thomson T."/>
            <person name="Thoulutsang Y."/>
            <person name="Thoulutsang D."/>
            <person name="Topham K."/>
            <person name="Topping I."/>
            <person name="Tsamla T."/>
            <person name="Vassiliev H."/>
            <person name="Vo A."/>
            <person name="Wangchuk T."/>
            <person name="Wangdi T."/>
            <person name="Weiand M."/>
            <person name="Wilkinson J."/>
            <person name="Wilson A."/>
            <person name="Yadav S."/>
            <person name="Young G."/>
            <person name="Yu Q."/>
            <person name="Zembek L."/>
            <person name="Zhong D."/>
            <person name="Zimmer A."/>
            <person name="Zwirko Z."/>
            <person name="Jaffe D.B."/>
            <person name="Alvarez P."/>
            <person name="Brockman W."/>
            <person name="Butler J."/>
            <person name="Chin C."/>
            <person name="Gnerre S."/>
            <person name="MacCallum I."/>
            <person name="Graves J.A."/>
            <person name="Ponting C.P."/>
            <person name="Breen M."/>
            <person name="Samollow P.B."/>
            <person name="Lander E.S."/>
            <person name="Lindblad-Toh K."/>
        </authorList>
    </citation>
    <scope>NUCLEOTIDE SEQUENCE [LARGE SCALE GENOMIC DNA]</scope>
</reference>
<dbReference type="InParanoid" id="A0A5F8GXY9"/>
<keyword evidence="3" id="KW-1185">Reference proteome</keyword>
<dbReference type="Proteomes" id="UP000002280">
    <property type="component" value="Chromosome 8"/>
</dbReference>
<reference evidence="2" key="3">
    <citation type="submission" date="2025-09" db="UniProtKB">
        <authorList>
            <consortium name="Ensembl"/>
        </authorList>
    </citation>
    <scope>IDENTIFICATION</scope>
</reference>
<name>A0A5F8GXY9_MONDO</name>
<sequence>LGSPSNSSPSSWAVLGTGKLSEYGRDPIGYLWGIGCIKRDACIIDHLAFPPSFLLSFLSSFSPFACPPPPPSKPRTPELLAQGPVSLLTPEKHPRAL</sequence>
<dbReference type="AlphaFoldDB" id="A0A5F8GXY9"/>
<protein>
    <submittedName>
        <fullName evidence="2">Uncharacterized protein</fullName>
    </submittedName>
</protein>
<evidence type="ECO:0000313" key="2">
    <source>
        <dbReference type="Ensembl" id="ENSMODP00000052425.1"/>
    </source>
</evidence>
<organism evidence="2 3">
    <name type="scientific">Monodelphis domestica</name>
    <name type="common">Gray short-tailed opossum</name>
    <dbReference type="NCBI Taxonomy" id="13616"/>
    <lineage>
        <taxon>Eukaryota</taxon>
        <taxon>Metazoa</taxon>
        <taxon>Chordata</taxon>
        <taxon>Craniata</taxon>
        <taxon>Vertebrata</taxon>
        <taxon>Euteleostomi</taxon>
        <taxon>Mammalia</taxon>
        <taxon>Metatheria</taxon>
        <taxon>Didelphimorphia</taxon>
        <taxon>Didelphidae</taxon>
        <taxon>Monodelphis</taxon>
    </lineage>
</organism>
<accession>A0A5F8GXY9</accession>
<evidence type="ECO:0000256" key="1">
    <source>
        <dbReference type="SAM" id="MobiDB-lite"/>
    </source>
</evidence>
<reference evidence="2" key="2">
    <citation type="submission" date="2025-08" db="UniProtKB">
        <authorList>
            <consortium name="Ensembl"/>
        </authorList>
    </citation>
    <scope>IDENTIFICATION</scope>
</reference>
<evidence type="ECO:0000313" key="3">
    <source>
        <dbReference type="Proteomes" id="UP000002280"/>
    </source>
</evidence>
<dbReference type="Ensembl" id="ENSMODT00000054952.1">
    <property type="protein sequence ID" value="ENSMODP00000052425.1"/>
    <property type="gene ID" value="ENSMODG00000047122.1"/>
</dbReference>
<proteinExistence type="predicted"/>
<dbReference type="Bgee" id="ENSMODG00000047122">
    <property type="expression patterns" value="Expressed in cerebellum and 20 other cell types or tissues"/>
</dbReference>
<feature type="region of interest" description="Disordered" evidence="1">
    <location>
        <begin position="68"/>
        <end position="97"/>
    </location>
</feature>